<dbReference type="GO" id="GO:0051082">
    <property type="term" value="F:unfolded protein binding"/>
    <property type="evidence" value="ECO:0007669"/>
    <property type="project" value="TreeGrafter"/>
</dbReference>
<dbReference type="GO" id="GO:0006457">
    <property type="term" value="P:protein folding"/>
    <property type="evidence" value="ECO:0007669"/>
    <property type="project" value="TreeGrafter"/>
</dbReference>
<dbReference type="InterPro" id="IPR038189">
    <property type="entry name" value="Cdc37_Hsp90-bd_sf"/>
</dbReference>
<dbReference type="GO" id="GO:0050821">
    <property type="term" value="P:protein stabilization"/>
    <property type="evidence" value="ECO:0007669"/>
    <property type="project" value="TreeGrafter"/>
</dbReference>
<dbReference type="GO" id="GO:0051087">
    <property type="term" value="F:protein-folding chaperone binding"/>
    <property type="evidence" value="ECO:0007669"/>
    <property type="project" value="TreeGrafter"/>
</dbReference>
<dbReference type="STRING" id="34508.A0A4U5MLR7"/>
<sequence length="229" mass="26245">MTEEEENKRMADYFKKHEAELKKFGALHGFEESKKFLLDHPHLCSDFAASFLTIECLNLAIDDNEKEAGNMAEQCIIVQYLLEMARSLNALATNSNVINTFFKKIGMADPSYMKMFHDEVASFKDRIMKRAIQKKQEYLAEAEAKEREERIAQSPGGVDPQEVYDALPDEMREAFDSREVSRLQEVAERMDREVFAYHLDRCIKSGLWLPNANTGAEEEGEDNDNGTEA</sequence>
<proteinExistence type="inferred from homology"/>
<dbReference type="AlphaFoldDB" id="A0A4U5MLR7"/>
<evidence type="ECO:0000256" key="3">
    <source>
        <dbReference type="ARBA" id="ARBA00022490"/>
    </source>
</evidence>
<dbReference type="OrthoDB" id="440202at2759"/>
<gene>
    <name evidence="7" type="ORF">L596_022428</name>
</gene>
<dbReference type="SMART" id="SM01070">
    <property type="entry name" value="CDC37_M"/>
    <property type="match status" value="1"/>
</dbReference>
<evidence type="ECO:0000313" key="8">
    <source>
        <dbReference type="Proteomes" id="UP000298663"/>
    </source>
</evidence>
<feature type="domain" description="Cdc37 C-terminal" evidence="5">
    <location>
        <begin position="152"/>
        <end position="225"/>
    </location>
</feature>
<dbReference type="SMART" id="SM01069">
    <property type="entry name" value="CDC37_C"/>
    <property type="match status" value="1"/>
</dbReference>
<dbReference type="InterPro" id="IPR013873">
    <property type="entry name" value="Cdc37_C"/>
</dbReference>
<dbReference type="GO" id="GO:0031072">
    <property type="term" value="F:heat shock protein binding"/>
    <property type="evidence" value="ECO:0007669"/>
    <property type="project" value="TreeGrafter"/>
</dbReference>
<evidence type="ECO:0000256" key="2">
    <source>
        <dbReference type="ARBA" id="ARBA00006222"/>
    </source>
</evidence>
<organism evidence="7 8">
    <name type="scientific">Steinernema carpocapsae</name>
    <name type="common">Entomopathogenic nematode</name>
    <dbReference type="NCBI Taxonomy" id="34508"/>
    <lineage>
        <taxon>Eukaryota</taxon>
        <taxon>Metazoa</taxon>
        <taxon>Ecdysozoa</taxon>
        <taxon>Nematoda</taxon>
        <taxon>Chromadorea</taxon>
        <taxon>Rhabditida</taxon>
        <taxon>Tylenchina</taxon>
        <taxon>Panagrolaimomorpha</taxon>
        <taxon>Strongyloidoidea</taxon>
        <taxon>Steinernematidae</taxon>
        <taxon>Steinernema</taxon>
    </lineage>
</organism>
<evidence type="ECO:0000259" key="6">
    <source>
        <dbReference type="SMART" id="SM01070"/>
    </source>
</evidence>
<evidence type="ECO:0000256" key="1">
    <source>
        <dbReference type="ARBA" id="ARBA00004496"/>
    </source>
</evidence>
<dbReference type="Proteomes" id="UP000298663">
    <property type="component" value="Unassembled WGS sequence"/>
</dbReference>
<accession>A0A4U5MLR7</accession>
<dbReference type="FunFam" id="1.20.58.610:FF:000001">
    <property type="entry name" value="Hsp90 co-chaperone Cdc37-like 1"/>
    <property type="match status" value="1"/>
</dbReference>
<dbReference type="PANTHER" id="PTHR12800">
    <property type="entry name" value="CDC37-RELATED"/>
    <property type="match status" value="1"/>
</dbReference>
<protein>
    <recommendedName>
        <fullName evidence="4">Hsp90 chaperone protein kinase-targeting subunit</fullName>
    </recommendedName>
</protein>
<evidence type="ECO:0000313" key="7">
    <source>
        <dbReference type="EMBL" id="TKR70394.1"/>
    </source>
</evidence>
<comment type="subcellular location">
    <subcellularLocation>
        <location evidence="1">Cytoplasm</location>
    </subcellularLocation>
</comment>
<reference evidence="7 8" key="2">
    <citation type="journal article" date="2019" name="G3 (Bethesda)">
        <title>Hybrid Assembly of the Genome of the Entomopathogenic Nematode Steinernema carpocapsae Identifies the X-Chromosome.</title>
        <authorList>
            <person name="Serra L."/>
            <person name="Macchietto M."/>
            <person name="Macias-Munoz A."/>
            <person name="McGill C.J."/>
            <person name="Rodriguez I.M."/>
            <person name="Rodriguez B."/>
            <person name="Murad R."/>
            <person name="Mortazavi A."/>
        </authorList>
    </citation>
    <scope>NUCLEOTIDE SEQUENCE [LARGE SCALE GENOMIC DNA]</scope>
    <source>
        <strain evidence="7 8">ALL</strain>
    </source>
</reference>
<dbReference type="InterPro" id="IPR013874">
    <property type="entry name" value="Cdc37_Hsp90-bd"/>
</dbReference>
<keyword evidence="8" id="KW-1185">Reference proteome</keyword>
<dbReference type="SUPFAM" id="SSF101391">
    <property type="entry name" value="Hsp90 co-chaperone CDC37"/>
    <property type="match status" value="1"/>
</dbReference>
<comment type="similarity">
    <text evidence="2">Belongs to the CDC37 family.</text>
</comment>
<keyword evidence="3" id="KW-0963">Cytoplasm</keyword>
<dbReference type="PANTHER" id="PTHR12800:SF4">
    <property type="entry name" value="HSP90 CO-CHAPERONE CDC37"/>
    <property type="match status" value="1"/>
</dbReference>
<reference evidence="7 8" key="1">
    <citation type="journal article" date="2015" name="Genome Biol.">
        <title>Comparative genomics of Steinernema reveals deeply conserved gene regulatory networks.</title>
        <authorList>
            <person name="Dillman A.R."/>
            <person name="Macchietto M."/>
            <person name="Porter C.F."/>
            <person name="Rogers A."/>
            <person name="Williams B."/>
            <person name="Antoshechkin I."/>
            <person name="Lee M.M."/>
            <person name="Goodwin Z."/>
            <person name="Lu X."/>
            <person name="Lewis E.E."/>
            <person name="Goodrich-Blair H."/>
            <person name="Stock S.P."/>
            <person name="Adams B.J."/>
            <person name="Sternberg P.W."/>
            <person name="Mortazavi A."/>
        </authorList>
    </citation>
    <scope>NUCLEOTIDE SEQUENCE [LARGE SCALE GENOMIC DNA]</scope>
    <source>
        <strain evidence="7 8">ALL</strain>
    </source>
</reference>
<dbReference type="GO" id="GO:0005737">
    <property type="term" value="C:cytoplasm"/>
    <property type="evidence" value="ECO:0007669"/>
    <property type="project" value="UniProtKB-SubCell"/>
</dbReference>
<name>A0A4U5MLR7_STECR</name>
<dbReference type="Gene3D" id="1.20.58.610">
    <property type="entry name" value="Cdc37, Hsp90 binding domain"/>
    <property type="match status" value="1"/>
</dbReference>
<dbReference type="InterPro" id="IPR004918">
    <property type="entry name" value="Cdc37"/>
</dbReference>
<dbReference type="Gene3D" id="6.10.140.250">
    <property type="match status" value="1"/>
</dbReference>
<dbReference type="Pfam" id="PF08564">
    <property type="entry name" value="CDC37_C"/>
    <property type="match status" value="1"/>
</dbReference>
<comment type="caution">
    <text evidence="7">The sequence shown here is derived from an EMBL/GenBank/DDBJ whole genome shotgun (WGS) entry which is preliminary data.</text>
</comment>
<feature type="domain" description="Cdc37 Hsp90 binding" evidence="6">
    <location>
        <begin position="2"/>
        <end position="146"/>
    </location>
</feature>
<dbReference type="Pfam" id="PF08565">
    <property type="entry name" value="CDC37_M"/>
    <property type="match status" value="1"/>
</dbReference>
<dbReference type="EMBL" id="AZBU02000007">
    <property type="protein sequence ID" value="TKR70394.1"/>
    <property type="molecule type" value="Genomic_DNA"/>
</dbReference>
<evidence type="ECO:0000256" key="4">
    <source>
        <dbReference type="ARBA" id="ARBA00031396"/>
    </source>
</evidence>
<evidence type="ECO:0000259" key="5">
    <source>
        <dbReference type="SMART" id="SM01069"/>
    </source>
</evidence>